<accession>A0A1X9NCE9</accession>
<dbReference type="RefSeq" id="WP_085757688.1">
    <property type="nucleotide sequence ID" value="NZ_CP019343.1"/>
</dbReference>
<protein>
    <submittedName>
        <fullName evidence="2">Uncharacterized protein</fullName>
    </submittedName>
</protein>
<name>A0A1X9NCE9_9GAMM</name>
<dbReference type="Proteomes" id="UP000193450">
    <property type="component" value="Chromosome"/>
</dbReference>
<keyword evidence="1" id="KW-1133">Transmembrane helix</keyword>
<dbReference type="AlphaFoldDB" id="A0A1X9NCE9"/>
<evidence type="ECO:0000256" key="1">
    <source>
        <dbReference type="SAM" id="Phobius"/>
    </source>
</evidence>
<dbReference type="STRING" id="716816.BST96_05240"/>
<dbReference type="OrthoDB" id="5737032at2"/>
<gene>
    <name evidence="2" type="ORF">BST96_05240</name>
</gene>
<sequence>MDNNQLRIITLFLLALCIGLYFYTGEQESYYEQSAKPVVNDMLMEIGQWEKQALLNHLSSAARSTISDQQVEQLLTRYRQYGQLQAFEPLVFSRLASVFSLLGENKVNYQTNATFSQGKGHINITVIPEGGSYKIYNLSINPVQQ</sequence>
<evidence type="ECO:0000313" key="2">
    <source>
        <dbReference type="EMBL" id="ARN73575.1"/>
    </source>
</evidence>
<organism evidence="2 3">
    <name type="scientific">Oceanicoccus sagamiensis</name>
    <dbReference type="NCBI Taxonomy" id="716816"/>
    <lineage>
        <taxon>Bacteria</taxon>
        <taxon>Pseudomonadati</taxon>
        <taxon>Pseudomonadota</taxon>
        <taxon>Gammaproteobacteria</taxon>
        <taxon>Cellvibrionales</taxon>
        <taxon>Spongiibacteraceae</taxon>
        <taxon>Oceanicoccus</taxon>
    </lineage>
</organism>
<reference evidence="2 3" key="1">
    <citation type="submission" date="2016-11" db="EMBL/GenBank/DDBJ databases">
        <title>Trade-off between light-utilization and light-protection in marine flavobacteria.</title>
        <authorList>
            <person name="Kumagai Y."/>
        </authorList>
    </citation>
    <scope>NUCLEOTIDE SEQUENCE [LARGE SCALE GENOMIC DNA]</scope>
    <source>
        <strain evidence="2 3">NBRC 107125</strain>
    </source>
</reference>
<dbReference type="KEGG" id="osg:BST96_05240"/>
<feature type="transmembrane region" description="Helical" evidence="1">
    <location>
        <begin position="6"/>
        <end position="24"/>
    </location>
</feature>
<keyword evidence="1" id="KW-0812">Transmembrane</keyword>
<proteinExistence type="predicted"/>
<evidence type="ECO:0000313" key="3">
    <source>
        <dbReference type="Proteomes" id="UP000193450"/>
    </source>
</evidence>
<dbReference type="EMBL" id="CP019343">
    <property type="protein sequence ID" value="ARN73575.1"/>
    <property type="molecule type" value="Genomic_DNA"/>
</dbReference>
<keyword evidence="1" id="KW-0472">Membrane</keyword>
<keyword evidence="3" id="KW-1185">Reference proteome</keyword>